<dbReference type="GO" id="GO:0016491">
    <property type="term" value="F:oxidoreductase activity"/>
    <property type="evidence" value="ECO:0007669"/>
    <property type="project" value="UniProtKB-KW"/>
</dbReference>
<dbReference type="PANTHER" id="PTHR48105">
    <property type="entry name" value="THIOREDOXIN REDUCTASE 1-RELATED-RELATED"/>
    <property type="match status" value="1"/>
</dbReference>
<dbReference type="InterPro" id="IPR036188">
    <property type="entry name" value="FAD/NAD-bd_sf"/>
</dbReference>
<comment type="similarity">
    <text evidence="1">Belongs to the class-II pyridine nucleotide-disulfide oxidoreductase family.</text>
</comment>
<sequence length="222" mass="24897">MEELKTHVCRIESEPTAHTVAIYAARAELMPFLFEGWMANDITPRGQLMTTIDVENFPSFLEGIMGVNFSRTPFEIFTDSKRVVADSFIVATKVVAKKLNFEGSKKFWNRGISAYVVCDGDAPIFREKVLTMIGGGDSAIEEANFLTKCGSKVYIIHRMNTFRAFKIMLSNALSNPNIEVIWNSIVEEAYGERVLDGLKVKNVATKEVSDLKATGVVFDYWT</sequence>
<name>A0AAV1S4P4_9ROSI</name>
<keyword evidence="2" id="KW-0285">Flavoprotein</keyword>
<comment type="caution">
    <text evidence="5">The sequence shown here is derived from an EMBL/GenBank/DDBJ whole genome shotgun (WGS) entry which is preliminary data.</text>
</comment>
<evidence type="ECO:0000313" key="5">
    <source>
        <dbReference type="EMBL" id="CAK7345108.1"/>
    </source>
</evidence>
<dbReference type="PRINTS" id="PR00368">
    <property type="entry name" value="FADPNR"/>
</dbReference>
<dbReference type="GO" id="GO:0097237">
    <property type="term" value="P:cellular response to toxic substance"/>
    <property type="evidence" value="ECO:0007669"/>
    <property type="project" value="UniProtKB-ARBA"/>
</dbReference>
<dbReference type="InterPro" id="IPR023753">
    <property type="entry name" value="FAD/NAD-binding_dom"/>
</dbReference>
<dbReference type="AlphaFoldDB" id="A0AAV1S4P4"/>
<evidence type="ECO:0000259" key="4">
    <source>
        <dbReference type="Pfam" id="PF07992"/>
    </source>
</evidence>
<protein>
    <recommendedName>
        <fullName evidence="4">FAD/NAD(P)-binding domain-containing protein</fullName>
    </recommendedName>
</protein>
<dbReference type="Proteomes" id="UP001314170">
    <property type="component" value="Unassembled WGS sequence"/>
</dbReference>
<accession>A0AAV1S4P4</accession>
<gene>
    <name evidence="5" type="ORF">DCAF_LOCUS18098</name>
</gene>
<dbReference type="EMBL" id="CAWUPB010001166">
    <property type="protein sequence ID" value="CAK7345108.1"/>
    <property type="molecule type" value="Genomic_DNA"/>
</dbReference>
<dbReference type="InterPro" id="IPR050097">
    <property type="entry name" value="Ferredoxin-NADP_redctase_2"/>
</dbReference>
<keyword evidence="3" id="KW-0560">Oxidoreductase</keyword>
<dbReference type="PRINTS" id="PR00469">
    <property type="entry name" value="PNDRDTASEII"/>
</dbReference>
<evidence type="ECO:0000256" key="3">
    <source>
        <dbReference type="ARBA" id="ARBA00023002"/>
    </source>
</evidence>
<proteinExistence type="inferred from homology"/>
<reference evidence="5 6" key="1">
    <citation type="submission" date="2024-01" db="EMBL/GenBank/DDBJ databases">
        <authorList>
            <person name="Waweru B."/>
        </authorList>
    </citation>
    <scope>NUCLEOTIDE SEQUENCE [LARGE SCALE GENOMIC DNA]</scope>
</reference>
<dbReference type="Pfam" id="PF07992">
    <property type="entry name" value="Pyr_redox_2"/>
    <property type="match status" value="1"/>
</dbReference>
<dbReference type="Gene3D" id="3.50.50.60">
    <property type="entry name" value="FAD/NAD(P)-binding domain"/>
    <property type="match status" value="2"/>
</dbReference>
<keyword evidence="6" id="KW-1185">Reference proteome</keyword>
<dbReference type="SUPFAM" id="SSF51905">
    <property type="entry name" value="FAD/NAD(P)-binding domain"/>
    <property type="match status" value="1"/>
</dbReference>
<evidence type="ECO:0000256" key="2">
    <source>
        <dbReference type="ARBA" id="ARBA00022630"/>
    </source>
</evidence>
<feature type="domain" description="FAD/NAD(P)-binding" evidence="4">
    <location>
        <begin position="79"/>
        <end position="218"/>
    </location>
</feature>
<evidence type="ECO:0000313" key="6">
    <source>
        <dbReference type="Proteomes" id="UP001314170"/>
    </source>
</evidence>
<organism evidence="5 6">
    <name type="scientific">Dovyalis caffra</name>
    <dbReference type="NCBI Taxonomy" id="77055"/>
    <lineage>
        <taxon>Eukaryota</taxon>
        <taxon>Viridiplantae</taxon>
        <taxon>Streptophyta</taxon>
        <taxon>Embryophyta</taxon>
        <taxon>Tracheophyta</taxon>
        <taxon>Spermatophyta</taxon>
        <taxon>Magnoliopsida</taxon>
        <taxon>eudicotyledons</taxon>
        <taxon>Gunneridae</taxon>
        <taxon>Pentapetalae</taxon>
        <taxon>rosids</taxon>
        <taxon>fabids</taxon>
        <taxon>Malpighiales</taxon>
        <taxon>Salicaceae</taxon>
        <taxon>Flacourtieae</taxon>
        <taxon>Dovyalis</taxon>
    </lineage>
</organism>
<evidence type="ECO:0000256" key="1">
    <source>
        <dbReference type="ARBA" id="ARBA00009333"/>
    </source>
</evidence>